<proteinExistence type="predicted"/>
<sequence length="403" mass="43898">MLSFRFNVLVTILITLVSLCSARTVITIEKCSTRFCGSPVKVYRTTKTVCARTPYTVTRWKTSIVPAATKTETANSYFYVTKTATLSIVTSLKTVWIGTSTHTRKFTTTGPSFIATAPITTRTITPSTVPAPTPSGIFGINQDPDNKAAQTLGKRNAEPEPAAVTKYASAVTCTKTLLTKTGTSDLWKTTTKKSGTKTVVVPLSTITLTVWTTGKGAKTIVSTTSMKKVAFASSTTTIYTPATYYQTTVTTTLPTPTYYQQCGYRNRAPPPEMQSRYWVAIVLDYPFDEPGIVTEGTMNAYDCCVSCWTLPASKGKCLGSIWSYTGPWGPPPCDWRDEENCNWPDQPPGTPNAICRLILEGKKGECKKKDFILYGSSSESPSVISNGPGCLKFKFAGTSFPWP</sequence>
<comment type="caution">
    <text evidence="2">The sequence shown here is derived from an EMBL/GenBank/DDBJ whole genome shotgun (WGS) entry which is preliminary data.</text>
</comment>
<keyword evidence="3" id="KW-1185">Reference proteome</keyword>
<feature type="signal peptide" evidence="1">
    <location>
        <begin position="1"/>
        <end position="22"/>
    </location>
</feature>
<name>A0AAV9VV25_9PEZI</name>
<dbReference type="EMBL" id="JAVHNS010000001">
    <property type="protein sequence ID" value="KAK6363794.1"/>
    <property type="molecule type" value="Genomic_DNA"/>
</dbReference>
<accession>A0AAV9VV25</accession>
<evidence type="ECO:0000313" key="3">
    <source>
        <dbReference type="Proteomes" id="UP001373714"/>
    </source>
</evidence>
<gene>
    <name evidence="2" type="ORF">TWF730_001206</name>
</gene>
<organism evidence="2 3">
    <name type="scientific">Orbilia blumenaviensis</name>
    <dbReference type="NCBI Taxonomy" id="1796055"/>
    <lineage>
        <taxon>Eukaryota</taxon>
        <taxon>Fungi</taxon>
        <taxon>Dikarya</taxon>
        <taxon>Ascomycota</taxon>
        <taxon>Pezizomycotina</taxon>
        <taxon>Orbiliomycetes</taxon>
        <taxon>Orbiliales</taxon>
        <taxon>Orbiliaceae</taxon>
        <taxon>Orbilia</taxon>
    </lineage>
</organism>
<keyword evidence="1" id="KW-0732">Signal</keyword>
<dbReference type="AlphaFoldDB" id="A0AAV9VV25"/>
<reference evidence="2 3" key="1">
    <citation type="submission" date="2019-10" db="EMBL/GenBank/DDBJ databases">
        <authorList>
            <person name="Palmer J.M."/>
        </authorList>
    </citation>
    <scope>NUCLEOTIDE SEQUENCE [LARGE SCALE GENOMIC DNA]</scope>
    <source>
        <strain evidence="2 3">TWF730</strain>
    </source>
</reference>
<protein>
    <submittedName>
        <fullName evidence="2">Uncharacterized protein</fullName>
    </submittedName>
</protein>
<evidence type="ECO:0000313" key="2">
    <source>
        <dbReference type="EMBL" id="KAK6363794.1"/>
    </source>
</evidence>
<dbReference type="Proteomes" id="UP001373714">
    <property type="component" value="Unassembled WGS sequence"/>
</dbReference>
<evidence type="ECO:0000256" key="1">
    <source>
        <dbReference type="SAM" id="SignalP"/>
    </source>
</evidence>
<feature type="chain" id="PRO_5043653804" evidence="1">
    <location>
        <begin position="23"/>
        <end position="403"/>
    </location>
</feature>